<proteinExistence type="predicted"/>
<evidence type="ECO:0000256" key="1">
    <source>
        <dbReference type="SAM" id="MobiDB-lite"/>
    </source>
</evidence>
<feature type="compositionally biased region" description="Basic and acidic residues" evidence="1">
    <location>
        <begin position="475"/>
        <end position="491"/>
    </location>
</feature>
<protein>
    <submittedName>
        <fullName evidence="2">Uncharacterized protein</fullName>
    </submittedName>
</protein>
<dbReference type="AlphaFoldDB" id="A0A9P5Q1X4"/>
<keyword evidence="3" id="KW-1185">Reference proteome</keyword>
<comment type="caution">
    <text evidence="2">The sequence shown here is derived from an EMBL/GenBank/DDBJ whole genome shotgun (WGS) entry which is preliminary data.</text>
</comment>
<dbReference type="EMBL" id="JADNRY010000005">
    <property type="protein sequence ID" value="KAF9076829.1"/>
    <property type="molecule type" value="Genomic_DNA"/>
</dbReference>
<reference evidence="2" key="1">
    <citation type="submission" date="2020-11" db="EMBL/GenBank/DDBJ databases">
        <authorList>
            <consortium name="DOE Joint Genome Institute"/>
            <person name="Ahrendt S."/>
            <person name="Riley R."/>
            <person name="Andreopoulos W."/>
            <person name="Labutti K."/>
            <person name="Pangilinan J."/>
            <person name="Ruiz-Duenas F.J."/>
            <person name="Barrasa J.M."/>
            <person name="Sanchez-Garcia M."/>
            <person name="Camarero S."/>
            <person name="Miyauchi S."/>
            <person name="Serrano A."/>
            <person name="Linde D."/>
            <person name="Babiker R."/>
            <person name="Drula E."/>
            <person name="Ayuso-Fernandez I."/>
            <person name="Pacheco R."/>
            <person name="Padilla G."/>
            <person name="Ferreira P."/>
            <person name="Barriuso J."/>
            <person name="Kellner H."/>
            <person name="Castanera R."/>
            <person name="Alfaro M."/>
            <person name="Ramirez L."/>
            <person name="Pisabarro A.G."/>
            <person name="Kuo A."/>
            <person name="Tritt A."/>
            <person name="Lipzen A."/>
            <person name="He G."/>
            <person name="Yan M."/>
            <person name="Ng V."/>
            <person name="Cullen D."/>
            <person name="Martin F."/>
            <person name="Rosso M.-N."/>
            <person name="Henrissat B."/>
            <person name="Hibbett D."/>
            <person name="Martinez A.T."/>
            <person name="Grigoriev I.V."/>
        </authorList>
    </citation>
    <scope>NUCLEOTIDE SEQUENCE</scope>
    <source>
        <strain evidence="2">AH 40177</strain>
    </source>
</reference>
<feature type="compositionally biased region" description="Polar residues" evidence="1">
    <location>
        <begin position="538"/>
        <end position="548"/>
    </location>
</feature>
<dbReference type="Proteomes" id="UP000772434">
    <property type="component" value="Unassembled WGS sequence"/>
</dbReference>
<feature type="compositionally biased region" description="Low complexity" evidence="1">
    <location>
        <begin position="430"/>
        <end position="441"/>
    </location>
</feature>
<evidence type="ECO:0000313" key="2">
    <source>
        <dbReference type="EMBL" id="KAF9076829.1"/>
    </source>
</evidence>
<feature type="region of interest" description="Disordered" evidence="1">
    <location>
        <begin position="167"/>
        <end position="187"/>
    </location>
</feature>
<feature type="compositionally biased region" description="Basic and acidic residues" evidence="1">
    <location>
        <begin position="522"/>
        <end position="531"/>
    </location>
</feature>
<feature type="region of interest" description="Disordered" evidence="1">
    <location>
        <begin position="250"/>
        <end position="295"/>
    </location>
</feature>
<accession>A0A9P5Q1X4</accession>
<gene>
    <name evidence="2" type="ORF">BDP27DRAFT_1397906</name>
</gene>
<feature type="region of interest" description="Disordered" evidence="1">
    <location>
        <begin position="95"/>
        <end position="138"/>
    </location>
</feature>
<feature type="compositionally biased region" description="Polar residues" evidence="1">
    <location>
        <begin position="442"/>
        <end position="458"/>
    </location>
</feature>
<name>A0A9P5Q1X4_9AGAR</name>
<feature type="region of interest" description="Disordered" evidence="1">
    <location>
        <begin position="419"/>
        <end position="548"/>
    </location>
</feature>
<organism evidence="2 3">
    <name type="scientific">Rhodocollybia butyracea</name>
    <dbReference type="NCBI Taxonomy" id="206335"/>
    <lineage>
        <taxon>Eukaryota</taxon>
        <taxon>Fungi</taxon>
        <taxon>Dikarya</taxon>
        <taxon>Basidiomycota</taxon>
        <taxon>Agaricomycotina</taxon>
        <taxon>Agaricomycetes</taxon>
        <taxon>Agaricomycetidae</taxon>
        <taxon>Agaricales</taxon>
        <taxon>Marasmiineae</taxon>
        <taxon>Omphalotaceae</taxon>
        <taxon>Rhodocollybia</taxon>
    </lineage>
</organism>
<evidence type="ECO:0000313" key="3">
    <source>
        <dbReference type="Proteomes" id="UP000772434"/>
    </source>
</evidence>
<sequence>MPSNNSRSPSPELRFCRWGFACTESFPSKIRLLQHVILDHVRIAVPVYRHEIPTLLRTTEGIGESYETEHFLSPVEQRQDNSQQVKNLRADSQISAPAASLPSPPTSLSPRLHENDEDRDSGFSGSDSEGQEGAHSPNLYVSDEDIDILGQAANVLLSDTLEPPSPGFASLATSTGSPRPGAIPPSPTFSDIVASSTQKSSTGIVSKRLIRPAVSQCSTSSFNSCAAVEAQLTQLGEEYSIDDDVALPGQSQGLATAGSGDSHIFQGEPQRIPQSTFDSQPPHSRDGSGDLADSVDDLSDAQKTHVFRFLIGSLLDMSSSDLNSVAADHRIQRAQREKMLESFASHTCTLRCVVHKNDAISAGILRHEPVVARDYGHILLQRPFSQVPAQNTTPNQHSVLSRPPSFGVPITRKQSWYGVRSRKRSRGDGLSPLESPLSLSPVQTSTRSKLSVNPNASYKTHDNTSESSLHRKRYKLDSSPEHNTTKKSSDKARHHSTSPECDADVSQMQVETQLTMSPSHSPHQEPYDKQYELYGYALQTQPAYDSQQ</sequence>
<dbReference type="OrthoDB" id="3270241at2759"/>
<feature type="compositionally biased region" description="Polar residues" evidence="1">
    <location>
        <begin position="272"/>
        <end position="282"/>
    </location>
</feature>
<feature type="compositionally biased region" description="Polar residues" evidence="1">
    <location>
        <begin position="506"/>
        <end position="521"/>
    </location>
</feature>